<comment type="subcellular location">
    <subcellularLocation>
        <location evidence="1 7">Cell membrane</location>
        <topology evidence="1 7">Multi-pass membrane protein</topology>
    </subcellularLocation>
</comment>
<keyword evidence="2 7" id="KW-0813">Transport</keyword>
<evidence type="ECO:0000256" key="2">
    <source>
        <dbReference type="ARBA" id="ARBA00022448"/>
    </source>
</evidence>
<evidence type="ECO:0000259" key="8">
    <source>
        <dbReference type="PROSITE" id="PS50928"/>
    </source>
</evidence>
<evidence type="ECO:0000313" key="10">
    <source>
        <dbReference type="Proteomes" id="UP000673394"/>
    </source>
</evidence>
<name>A0ABS5CJA6_9BACL</name>
<evidence type="ECO:0000256" key="4">
    <source>
        <dbReference type="ARBA" id="ARBA00022692"/>
    </source>
</evidence>
<accession>A0ABS5CJA6</accession>
<evidence type="ECO:0000256" key="1">
    <source>
        <dbReference type="ARBA" id="ARBA00004651"/>
    </source>
</evidence>
<dbReference type="InterPro" id="IPR050809">
    <property type="entry name" value="UgpAE/MalFG_permease"/>
</dbReference>
<dbReference type="EMBL" id="JAGKSP010000013">
    <property type="protein sequence ID" value="MBP3965905.1"/>
    <property type="molecule type" value="Genomic_DNA"/>
</dbReference>
<keyword evidence="6 7" id="KW-0472">Membrane</keyword>
<dbReference type="Gene3D" id="1.10.3720.10">
    <property type="entry name" value="MetI-like"/>
    <property type="match status" value="1"/>
</dbReference>
<dbReference type="PANTHER" id="PTHR43227:SF11">
    <property type="entry name" value="BLL4140 PROTEIN"/>
    <property type="match status" value="1"/>
</dbReference>
<keyword evidence="10" id="KW-1185">Reference proteome</keyword>
<evidence type="ECO:0000256" key="5">
    <source>
        <dbReference type="ARBA" id="ARBA00022989"/>
    </source>
</evidence>
<dbReference type="Pfam" id="PF00528">
    <property type="entry name" value="BPD_transp_1"/>
    <property type="match status" value="1"/>
</dbReference>
<dbReference type="InterPro" id="IPR035906">
    <property type="entry name" value="MetI-like_sf"/>
</dbReference>
<organism evidence="9 10">
    <name type="scientific">Paenibacillus lignilyticus</name>
    <dbReference type="NCBI Taxonomy" id="1172615"/>
    <lineage>
        <taxon>Bacteria</taxon>
        <taxon>Bacillati</taxon>
        <taxon>Bacillota</taxon>
        <taxon>Bacilli</taxon>
        <taxon>Bacillales</taxon>
        <taxon>Paenibacillaceae</taxon>
        <taxon>Paenibacillus</taxon>
    </lineage>
</organism>
<reference evidence="9 10" key="1">
    <citation type="submission" date="2021-04" db="EMBL/GenBank/DDBJ databases">
        <title>Paenibacillus sp. DLE-14 whole genome sequence.</title>
        <authorList>
            <person name="Ham Y.J."/>
        </authorList>
    </citation>
    <scope>NUCLEOTIDE SEQUENCE [LARGE SCALE GENOMIC DNA]</scope>
    <source>
        <strain evidence="9 10">DLE-14</strain>
    </source>
</reference>
<feature type="domain" description="ABC transmembrane type-1" evidence="8">
    <location>
        <begin position="87"/>
        <end position="302"/>
    </location>
</feature>
<dbReference type="InterPro" id="IPR000515">
    <property type="entry name" value="MetI-like"/>
</dbReference>
<comment type="caution">
    <text evidence="9">The sequence shown here is derived from an EMBL/GenBank/DDBJ whole genome shotgun (WGS) entry which is preliminary data.</text>
</comment>
<evidence type="ECO:0000313" key="9">
    <source>
        <dbReference type="EMBL" id="MBP3965905.1"/>
    </source>
</evidence>
<protein>
    <submittedName>
        <fullName evidence="9">Sugar ABC transporter permease</fullName>
    </submittedName>
</protein>
<feature type="transmembrane region" description="Helical" evidence="7">
    <location>
        <begin position="281"/>
        <end position="306"/>
    </location>
</feature>
<feature type="transmembrane region" description="Helical" evidence="7">
    <location>
        <begin position="174"/>
        <end position="202"/>
    </location>
</feature>
<feature type="transmembrane region" description="Helical" evidence="7">
    <location>
        <begin position="133"/>
        <end position="154"/>
    </location>
</feature>
<dbReference type="SUPFAM" id="SSF161098">
    <property type="entry name" value="MetI-like"/>
    <property type="match status" value="1"/>
</dbReference>
<keyword evidence="3" id="KW-1003">Cell membrane</keyword>
<feature type="transmembrane region" description="Helical" evidence="7">
    <location>
        <begin position="223"/>
        <end position="246"/>
    </location>
</feature>
<dbReference type="PANTHER" id="PTHR43227">
    <property type="entry name" value="BLL4140 PROTEIN"/>
    <property type="match status" value="1"/>
</dbReference>
<keyword evidence="4 7" id="KW-0812">Transmembrane</keyword>
<dbReference type="CDD" id="cd06261">
    <property type="entry name" value="TM_PBP2"/>
    <property type="match status" value="1"/>
</dbReference>
<gene>
    <name evidence="9" type="ORF">I8J30_24595</name>
</gene>
<dbReference type="Proteomes" id="UP000673394">
    <property type="component" value="Unassembled WGS sequence"/>
</dbReference>
<evidence type="ECO:0000256" key="3">
    <source>
        <dbReference type="ARBA" id="ARBA00022475"/>
    </source>
</evidence>
<comment type="similarity">
    <text evidence="7">Belongs to the binding-protein-dependent transport system permease family.</text>
</comment>
<evidence type="ECO:0000256" key="7">
    <source>
        <dbReference type="RuleBase" id="RU363032"/>
    </source>
</evidence>
<feature type="transmembrane region" description="Helical" evidence="7">
    <location>
        <begin position="93"/>
        <end position="112"/>
    </location>
</feature>
<keyword evidence="5 7" id="KW-1133">Transmembrane helix</keyword>
<dbReference type="PROSITE" id="PS50928">
    <property type="entry name" value="ABC_TM1"/>
    <property type="match status" value="1"/>
</dbReference>
<proteinExistence type="inferred from homology"/>
<evidence type="ECO:0000256" key="6">
    <source>
        <dbReference type="ARBA" id="ARBA00023136"/>
    </source>
</evidence>
<feature type="transmembrane region" description="Helical" evidence="7">
    <location>
        <begin position="27"/>
        <end position="45"/>
    </location>
</feature>
<sequence length="315" mass="35395">MISLKSVTGEAALNKSRVITECIKHKNLLLMLLPGIIFFLIFRYGPMYGIQIAFRDFKFNKGITGSEWVGLKHFYDLFSRPSFLEVFTNTIKISTYKLIFGFPVPIIFALLLNELRMVKFKKAVQTISYLPHFVSWVILGGLFLQLLSPTSGPLNILLRELGMKPIYFLGDNAWFVGTLVVTSIWKSVGWSSIIYLAAIAGVNSELYEAGNLDGCNRFQLARYITFPAIMPIVTIMFIFAVGGIVADDFDQIFNLYSPAVYKVGDVLGTYAYRNGIESMDYSFATAVGLFTNIVSLVLVLSANFFAKRYSDNGIW</sequence>